<dbReference type="PANTHER" id="PTHR22604:SF105">
    <property type="entry name" value="TRANS-1,2-DIHYDROBENZENE-1,2-DIOL DEHYDROGENASE"/>
    <property type="match status" value="1"/>
</dbReference>
<dbReference type="SUPFAM" id="SSF51735">
    <property type="entry name" value="NAD(P)-binding Rossmann-fold domains"/>
    <property type="match status" value="1"/>
</dbReference>
<evidence type="ECO:0000256" key="1">
    <source>
        <dbReference type="ARBA" id="ARBA00010928"/>
    </source>
</evidence>
<dbReference type="InterPro" id="IPR050984">
    <property type="entry name" value="Gfo/Idh/MocA_domain"/>
</dbReference>
<dbReference type="SUPFAM" id="SSF55347">
    <property type="entry name" value="Glyceraldehyde-3-phosphate dehydrogenase-like, C-terminal domain"/>
    <property type="match status" value="1"/>
</dbReference>
<dbReference type="InterPro" id="IPR036291">
    <property type="entry name" value="NAD(P)-bd_dom_sf"/>
</dbReference>
<dbReference type="Gene3D" id="3.40.50.720">
    <property type="entry name" value="NAD(P)-binding Rossmann-like Domain"/>
    <property type="match status" value="1"/>
</dbReference>
<comment type="similarity">
    <text evidence="1">Belongs to the Gfo/Idh/MocA family.</text>
</comment>
<evidence type="ECO:0000256" key="2">
    <source>
        <dbReference type="ARBA" id="ARBA00023002"/>
    </source>
</evidence>
<feature type="domain" description="GFO/IDH/MocA-like oxidoreductase" evidence="5">
    <location>
        <begin position="151"/>
        <end position="264"/>
    </location>
</feature>
<protein>
    <submittedName>
        <fullName evidence="6">Gfo/Idh/MocA family oxidoreductase</fullName>
    </submittedName>
</protein>
<evidence type="ECO:0000313" key="7">
    <source>
        <dbReference type="Proteomes" id="UP000474967"/>
    </source>
</evidence>
<dbReference type="GO" id="GO:0016491">
    <property type="term" value="F:oxidoreductase activity"/>
    <property type="evidence" value="ECO:0007669"/>
    <property type="project" value="UniProtKB-KW"/>
</dbReference>
<feature type="domain" description="Gfo/Idh/MocA-like oxidoreductase N-terminal" evidence="4">
    <location>
        <begin position="22"/>
        <end position="137"/>
    </location>
</feature>
<dbReference type="InterPro" id="IPR055170">
    <property type="entry name" value="GFO_IDH_MocA-like_dom"/>
</dbReference>
<proteinExistence type="inferred from homology"/>
<keyword evidence="2" id="KW-0560">Oxidoreductase</keyword>
<gene>
    <name evidence="6" type="ORF">G3T36_18720</name>
</gene>
<dbReference type="Pfam" id="PF22725">
    <property type="entry name" value="GFO_IDH_MocA_C3"/>
    <property type="match status" value="1"/>
</dbReference>
<organism evidence="6 7">
    <name type="scientific">Leifsonia tongyongensis</name>
    <dbReference type="NCBI Taxonomy" id="1268043"/>
    <lineage>
        <taxon>Bacteria</taxon>
        <taxon>Bacillati</taxon>
        <taxon>Actinomycetota</taxon>
        <taxon>Actinomycetes</taxon>
        <taxon>Micrococcales</taxon>
        <taxon>Microbacteriaceae</taxon>
        <taxon>Leifsonia</taxon>
    </lineage>
</organism>
<evidence type="ECO:0000259" key="4">
    <source>
        <dbReference type="Pfam" id="PF01408"/>
    </source>
</evidence>
<accession>A0A6L9Y3X6</accession>
<dbReference type="PANTHER" id="PTHR22604">
    <property type="entry name" value="OXIDOREDUCTASES"/>
    <property type="match status" value="1"/>
</dbReference>
<evidence type="ECO:0000313" key="6">
    <source>
        <dbReference type="EMBL" id="NEN07894.1"/>
    </source>
</evidence>
<dbReference type="EMBL" id="JAAGWY010000005">
    <property type="protein sequence ID" value="NEN07894.1"/>
    <property type="molecule type" value="Genomic_DNA"/>
</dbReference>
<dbReference type="Pfam" id="PF01408">
    <property type="entry name" value="GFO_IDH_MocA"/>
    <property type="match status" value="1"/>
</dbReference>
<dbReference type="InterPro" id="IPR000683">
    <property type="entry name" value="Gfo/Idh/MocA-like_OxRdtase_N"/>
</dbReference>
<dbReference type="GO" id="GO:0000166">
    <property type="term" value="F:nucleotide binding"/>
    <property type="evidence" value="ECO:0007669"/>
    <property type="project" value="InterPro"/>
</dbReference>
<sequence>MTNLETLPAPRHPDPSDAPALRWGILAPGVIANDFVEAVRMHTRQKVVAVGSRTLDRAVAFAARHGFERAYGSYEQLVTDPEVDIVYVASPHSEHTAHALLAIAAGKHVLIEKPMAVTAADARIIAEAARAAGVFAMEAMWTRYLPQTDIARQLLADGMLGEVKIVTADFGGAAPFDPASRLYDPALAGGALLDLGVYVVSWASFALGAPESVVATGELAPTGVDAQVALLLTSPGGGQALLSTSLLAGTPSLATISGTAGRIEMDAPFWGPSGIRFHGPGGTVAHWIDPYGRPYRQGMSYEAAALARYITDGLTDSPLHPLDEAITTLETIDEARRQVGYWSAPGGAQ</sequence>
<evidence type="ECO:0000259" key="5">
    <source>
        <dbReference type="Pfam" id="PF22725"/>
    </source>
</evidence>
<dbReference type="AlphaFoldDB" id="A0A6L9Y3X6"/>
<dbReference type="RefSeq" id="WP_163291374.1">
    <property type="nucleotide sequence ID" value="NZ_JAAGWY010000005.1"/>
</dbReference>
<name>A0A6L9Y3X6_9MICO</name>
<keyword evidence="3" id="KW-0520">NAD</keyword>
<comment type="caution">
    <text evidence="6">The sequence shown here is derived from an EMBL/GenBank/DDBJ whole genome shotgun (WGS) entry which is preliminary data.</text>
</comment>
<dbReference type="Gene3D" id="3.30.360.10">
    <property type="entry name" value="Dihydrodipicolinate Reductase, domain 2"/>
    <property type="match status" value="1"/>
</dbReference>
<evidence type="ECO:0000256" key="3">
    <source>
        <dbReference type="ARBA" id="ARBA00023027"/>
    </source>
</evidence>
<reference evidence="6 7" key="1">
    <citation type="journal article" date="2014" name="J. Microbiol.">
        <title>Diaminobutyricibacter tongyongensis gen. nov., sp. nov. and Homoserinibacter gongjuensis gen. nov., sp. nov. belong to the family Microbacteriaceae.</title>
        <authorList>
            <person name="Kim S.J."/>
            <person name="Ahn J.H."/>
            <person name="Weon H.Y."/>
            <person name="Hamada M."/>
            <person name="Suzuki K."/>
            <person name="Kwon S.W."/>
        </authorList>
    </citation>
    <scope>NUCLEOTIDE SEQUENCE [LARGE SCALE GENOMIC DNA]</scope>
    <source>
        <strain evidence="6 7">NBRC 108724</strain>
    </source>
</reference>
<keyword evidence="7" id="KW-1185">Reference proteome</keyword>
<dbReference type="Proteomes" id="UP000474967">
    <property type="component" value="Unassembled WGS sequence"/>
</dbReference>